<evidence type="ECO:0000256" key="1">
    <source>
        <dbReference type="PROSITE-ProRule" id="PRU00339"/>
    </source>
</evidence>
<evidence type="ECO:0000256" key="2">
    <source>
        <dbReference type="SAM" id="SignalP"/>
    </source>
</evidence>
<gene>
    <name evidence="3" type="ORF">BWR18_02200</name>
</gene>
<evidence type="ECO:0000313" key="4">
    <source>
        <dbReference type="Proteomes" id="UP000186336"/>
    </source>
</evidence>
<keyword evidence="4" id="KW-1185">Reference proteome</keyword>
<accession>A0A1P8MRE0</accession>
<reference evidence="3 4" key="1">
    <citation type="submission" date="2017-01" db="EMBL/GenBank/DDBJ databases">
        <title>Complete genome of Tateyamaria omphalii DOK1-4 isolated from seawater in Dokdo.</title>
        <authorList>
            <person name="Kim J.H."/>
            <person name="Chi W.-J."/>
        </authorList>
    </citation>
    <scope>NUCLEOTIDE SEQUENCE [LARGE SCALE GENOMIC DNA]</scope>
    <source>
        <strain evidence="3 4">DOK1-4</strain>
    </source>
</reference>
<dbReference type="InterPro" id="IPR011990">
    <property type="entry name" value="TPR-like_helical_dom_sf"/>
</dbReference>
<keyword evidence="1" id="KW-0802">TPR repeat</keyword>
<feature type="chain" id="PRO_5012704245" evidence="2">
    <location>
        <begin position="24"/>
        <end position="201"/>
    </location>
</feature>
<dbReference type="OrthoDB" id="8592798at2"/>
<dbReference type="AlphaFoldDB" id="A0A1P8MRE0"/>
<dbReference type="PROSITE" id="PS50005">
    <property type="entry name" value="TPR"/>
    <property type="match status" value="1"/>
</dbReference>
<name>A0A1P8MRE0_9RHOB</name>
<evidence type="ECO:0000313" key="3">
    <source>
        <dbReference type="EMBL" id="APX10640.1"/>
    </source>
</evidence>
<dbReference type="InterPro" id="IPR019734">
    <property type="entry name" value="TPR_rpt"/>
</dbReference>
<keyword evidence="2" id="KW-0732">Signal</keyword>
<protein>
    <submittedName>
        <fullName evidence="3">Uncharacterized protein</fullName>
    </submittedName>
</protein>
<organism evidence="3 4">
    <name type="scientific">Tateyamaria omphalii</name>
    <dbReference type="NCBI Taxonomy" id="299262"/>
    <lineage>
        <taxon>Bacteria</taxon>
        <taxon>Pseudomonadati</taxon>
        <taxon>Pseudomonadota</taxon>
        <taxon>Alphaproteobacteria</taxon>
        <taxon>Rhodobacterales</taxon>
        <taxon>Roseobacteraceae</taxon>
        <taxon>Tateyamaria</taxon>
    </lineage>
</organism>
<dbReference type="Gene3D" id="1.25.40.10">
    <property type="entry name" value="Tetratricopeptide repeat domain"/>
    <property type="match status" value="1"/>
</dbReference>
<feature type="repeat" description="TPR" evidence="1">
    <location>
        <begin position="115"/>
        <end position="148"/>
    </location>
</feature>
<dbReference type="RefSeq" id="WP_076626507.1">
    <property type="nucleotide sequence ID" value="NZ_CP019312.1"/>
</dbReference>
<dbReference type="STRING" id="299262.BWR18_02200"/>
<dbReference type="SUPFAM" id="SSF48452">
    <property type="entry name" value="TPR-like"/>
    <property type="match status" value="1"/>
</dbReference>
<proteinExistence type="predicted"/>
<feature type="signal peptide" evidence="2">
    <location>
        <begin position="1"/>
        <end position="23"/>
    </location>
</feature>
<sequence>MLRALILTTAITSALALPSTGFAAGSDDNAKPKKTETTQNCLNVRQWDPDKNAYVRFSQPVNGVWDAKIGKCVRPDKTSYLDADELYKAVRELAYAGRYNEANTVLDQMPDQAEDRVLTYRGFTARKTGQLELANVFYQQAIDANPDNILARSYMGQGKVVEGDTVAAMIQLREIQARGGAGTWAEASLRDAIETGTTYNY</sequence>
<dbReference type="EMBL" id="CP019312">
    <property type="protein sequence ID" value="APX10640.1"/>
    <property type="molecule type" value="Genomic_DNA"/>
</dbReference>
<dbReference type="KEGG" id="tom:BWR18_02200"/>
<dbReference type="Proteomes" id="UP000186336">
    <property type="component" value="Chromosome"/>
</dbReference>